<dbReference type="PROSITE" id="PS00678">
    <property type="entry name" value="WD_REPEATS_1"/>
    <property type="match status" value="1"/>
</dbReference>
<feature type="repeat" description="WD" evidence="3">
    <location>
        <begin position="922"/>
        <end position="954"/>
    </location>
</feature>
<dbReference type="InterPro" id="IPR001680">
    <property type="entry name" value="WD40_rpt"/>
</dbReference>
<keyword evidence="6" id="KW-1185">Reference proteome</keyword>
<evidence type="ECO:0000256" key="4">
    <source>
        <dbReference type="SAM" id="MobiDB-lite"/>
    </source>
</evidence>
<dbReference type="PANTHER" id="PTHR44499:SF1">
    <property type="entry name" value="JOUBERIN"/>
    <property type="match status" value="1"/>
</dbReference>
<evidence type="ECO:0000256" key="2">
    <source>
        <dbReference type="ARBA" id="ARBA00022737"/>
    </source>
</evidence>
<dbReference type="Gene3D" id="2.130.10.10">
    <property type="entry name" value="YVTN repeat-like/Quinoprotein amine dehydrogenase"/>
    <property type="match status" value="1"/>
</dbReference>
<feature type="compositionally biased region" description="Low complexity" evidence="4">
    <location>
        <begin position="311"/>
        <end position="320"/>
    </location>
</feature>
<dbReference type="VEuPathDB" id="AmoebaDB:NfTy_065170"/>
<feature type="compositionally biased region" description="Polar residues" evidence="4">
    <location>
        <begin position="1207"/>
        <end position="1221"/>
    </location>
</feature>
<dbReference type="PROSITE" id="PS50294">
    <property type="entry name" value="WD_REPEATS_REGION"/>
    <property type="match status" value="2"/>
</dbReference>
<feature type="compositionally biased region" description="Polar residues" evidence="4">
    <location>
        <begin position="1117"/>
        <end position="1142"/>
    </location>
</feature>
<dbReference type="OMA" id="INEPCEI"/>
<feature type="compositionally biased region" description="Polar residues" evidence="4">
    <location>
        <begin position="1185"/>
        <end position="1198"/>
    </location>
</feature>
<feature type="compositionally biased region" description="Basic and acidic residues" evidence="4">
    <location>
        <begin position="67"/>
        <end position="81"/>
    </location>
</feature>
<dbReference type="GO" id="GO:0036064">
    <property type="term" value="C:ciliary basal body"/>
    <property type="evidence" value="ECO:0007669"/>
    <property type="project" value="TreeGrafter"/>
</dbReference>
<feature type="compositionally biased region" description="Low complexity" evidence="4">
    <location>
        <begin position="1167"/>
        <end position="1184"/>
    </location>
</feature>
<sequence>MSRQHLDVDFGRAFTNLTHEDDRPQSPSALSGDSVGKPRKLKKQKVIKKKDENGEYRYYNPNTGEDVTEKVLKQKEKKKLETSQVSENMEERIERPSSSSHSPSKTNDKDSPAKPLSRKNNNDERAERKLKKNVSETQQRSNNDDDNADRDNLKQVTKKNRNEEELKLQEQHSNRVIAKVKKESSETEIMSTKYDDDEPTSSEQQQSQPKAKTVVPHLGLPSSSSTGNLDPNSGRNKTQSKESNDEEDEQPSDKIIITPPPTNRARSFFAPHETSDNNFEVFQVEKPQSSHSDDKSISSSERLLHDEDQQIEMNQQQQRESSPKEKKKLSNSESRRRRRRSKPKPEETTNNNIHDDVTEPSRISDGAKEEETLSQDALIQPPAVVSSTMDDRILDQDETTTNGSGSSTQSLAEDAINSSPKNNDPMAELYQENNNQANVTTPALLPGYLASQSDTIWSRKGLAKFWRKSLNFVRTFSFTDPQQEPTIKSNKHSLFDPTKRNIADRMTRPILTLTIKGADMLTLDENVVHPCVKVSVLDILTGQYLKADSFNDKSSEVVLPQMTLPYNMKKTKSLVPIWNDTMYFDTLYNHFLKENVVFIFELVDFSFEKGEYKIAWGFLKPVSSSGRANAGKDLRIRLFKYPRKIPGIFSKIFKPHSPLVQPSQASAALNTNAVFSTNEAFLLYQHRHQAQLYPSTLYIEMKAMQRPPRKKISFPERPQKPNEFEIGRFTLEELLQNNDEQVVNIVQTEQTKEKKKEQSLQRLKLKRDVNEPCEIPSKLLFQFDAGEKGCICLEFSKSGQYLACGCHTNERYGQLKIYDVFEGTLVETINAHIDLIYTIDWNCDDTEIVTASSDGICKVWNVEYDKKKASNRKPKLISAMQHPCYVYTARFHPICKKIVASGSYDRRIRIFNKDTGKTIKELEGHTSRISSIAFDNGGTRMYSASGDGVIKIWSCRLREDSTLDDISNSFACMRTIQDTELSKSTLTCIRIDPKYSQERLFIHSQDNMLRRLDTGLKNIRNRYHGVKCFINAQKCNVSPDGQYIVSGSDIGRVYFWNVESEELIYKEGKDFGFEDSPVYDIAWSSKEHMIALCSFDGSQPIRVYCFEKAIEEFTSKPPHSQENPQGSTHSSEPLHKLQSNHYTNPSFSHHYTSSNIQALLTKRSNGSSSNDPAAALPLSPSSQSFFTMPQSPISSGKHASQVPPPRSSTLLSSGFNFGSRSKTPDPIKLNPDHSLVGSRPRTSTAPKVEFQ</sequence>
<feature type="compositionally biased region" description="Polar residues" evidence="4">
    <location>
        <begin position="221"/>
        <end position="237"/>
    </location>
</feature>
<feature type="compositionally biased region" description="Basic and acidic residues" evidence="4">
    <location>
        <begin position="343"/>
        <end position="359"/>
    </location>
</feature>
<dbReference type="VEuPathDB" id="AmoebaDB:NF0125590"/>
<keyword evidence="1 3" id="KW-0853">WD repeat</keyword>
<evidence type="ECO:0000256" key="1">
    <source>
        <dbReference type="ARBA" id="ARBA00022574"/>
    </source>
</evidence>
<dbReference type="CDD" id="cd00200">
    <property type="entry name" value="WD40"/>
    <property type="match status" value="1"/>
</dbReference>
<dbReference type="AlphaFoldDB" id="A0A6A5BQP6"/>
<feature type="repeat" description="WD" evidence="3">
    <location>
        <begin position="829"/>
        <end position="870"/>
    </location>
</feature>
<keyword evidence="2" id="KW-0677">Repeat</keyword>
<evidence type="ECO:0000256" key="3">
    <source>
        <dbReference type="PROSITE-ProRule" id="PRU00221"/>
    </source>
</evidence>
<accession>A0A6A5BQP6</accession>
<organism evidence="5 6">
    <name type="scientific">Naegleria fowleri</name>
    <name type="common">Brain eating amoeba</name>
    <dbReference type="NCBI Taxonomy" id="5763"/>
    <lineage>
        <taxon>Eukaryota</taxon>
        <taxon>Discoba</taxon>
        <taxon>Heterolobosea</taxon>
        <taxon>Tetramitia</taxon>
        <taxon>Eutetramitia</taxon>
        <taxon>Vahlkampfiidae</taxon>
        <taxon>Naegleria</taxon>
    </lineage>
</organism>
<dbReference type="InterPro" id="IPR036322">
    <property type="entry name" value="WD40_repeat_dom_sf"/>
</dbReference>
<dbReference type="GeneID" id="68110893"/>
<feature type="region of interest" description="Disordered" evidence="4">
    <location>
        <begin position="15"/>
        <end position="427"/>
    </location>
</feature>
<dbReference type="GO" id="GO:0044458">
    <property type="term" value="P:motile cilium assembly"/>
    <property type="evidence" value="ECO:0007669"/>
    <property type="project" value="TreeGrafter"/>
</dbReference>
<feature type="compositionally biased region" description="Basic residues" evidence="4">
    <location>
        <begin position="37"/>
        <end position="48"/>
    </location>
</feature>
<protein>
    <submittedName>
        <fullName evidence="5">Uncharacterized protein</fullName>
    </submittedName>
</protein>
<dbReference type="Proteomes" id="UP000444721">
    <property type="component" value="Unassembled WGS sequence"/>
</dbReference>
<reference evidence="5 6" key="1">
    <citation type="journal article" date="2019" name="Sci. Rep.">
        <title>Nanopore sequencing improves the draft genome of the human pathogenic amoeba Naegleria fowleri.</title>
        <authorList>
            <person name="Liechti N."/>
            <person name="Schurch N."/>
            <person name="Bruggmann R."/>
            <person name="Wittwer M."/>
        </authorList>
    </citation>
    <scope>NUCLEOTIDE SEQUENCE [LARGE SCALE GENOMIC DNA]</scope>
    <source>
        <strain evidence="5 6">ATCC 30894</strain>
    </source>
</reference>
<proteinExistence type="predicted"/>
<dbReference type="SMART" id="SM00320">
    <property type="entry name" value="WD40"/>
    <property type="match status" value="6"/>
</dbReference>
<dbReference type="OrthoDB" id="2096344at2759"/>
<dbReference type="VEuPathDB" id="AmoebaDB:FDP41_003675"/>
<dbReference type="Pfam" id="PF00400">
    <property type="entry name" value="WD40"/>
    <property type="match status" value="3"/>
</dbReference>
<feature type="repeat" description="WD" evidence="3">
    <location>
        <begin position="1038"/>
        <end position="1066"/>
    </location>
</feature>
<feature type="compositionally biased region" description="Basic and acidic residues" evidence="4">
    <location>
        <begin position="160"/>
        <end position="173"/>
    </location>
</feature>
<feature type="compositionally biased region" description="Basic and acidic residues" evidence="4">
    <location>
        <begin position="321"/>
        <end position="334"/>
    </location>
</feature>
<dbReference type="InterPro" id="IPR015943">
    <property type="entry name" value="WD40/YVTN_repeat-like_dom_sf"/>
</dbReference>
<feature type="region of interest" description="Disordered" evidence="4">
    <location>
        <begin position="1115"/>
        <end position="1142"/>
    </location>
</feature>
<evidence type="ECO:0000313" key="5">
    <source>
        <dbReference type="EMBL" id="KAF0977022.1"/>
    </source>
</evidence>
<name>A0A6A5BQP6_NAEFO</name>
<gene>
    <name evidence="5" type="ORF">FDP41_003675</name>
</gene>
<dbReference type="EMBL" id="VFQX01000035">
    <property type="protein sequence ID" value="KAF0977022.1"/>
    <property type="molecule type" value="Genomic_DNA"/>
</dbReference>
<dbReference type="RefSeq" id="XP_044561735.1">
    <property type="nucleotide sequence ID" value="XM_044707005.1"/>
</dbReference>
<comment type="caution">
    <text evidence="5">The sequence shown here is derived from an EMBL/GenBank/DDBJ whole genome shotgun (WGS) entry which is preliminary data.</text>
</comment>
<dbReference type="PROSITE" id="PS50082">
    <property type="entry name" value="WD_REPEATS_2"/>
    <property type="match status" value="3"/>
</dbReference>
<feature type="region of interest" description="Disordered" evidence="4">
    <location>
        <begin position="1162"/>
        <end position="1251"/>
    </location>
</feature>
<dbReference type="SUPFAM" id="SSF50978">
    <property type="entry name" value="WD40 repeat-like"/>
    <property type="match status" value="1"/>
</dbReference>
<evidence type="ECO:0000313" key="6">
    <source>
        <dbReference type="Proteomes" id="UP000444721"/>
    </source>
</evidence>
<feature type="compositionally biased region" description="Basic and acidic residues" evidence="4">
    <location>
        <begin position="291"/>
        <end position="308"/>
    </location>
</feature>
<dbReference type="PANTHER" id="PTHR44499">
    <property type="entry name" value="JOUBERIN"/>
    <property type="match status" value="1"/>
</dbReference>
<dbReference type="InterPro" id="IPR019775">
    <property type="entry name" value="WD40_repeat_CS"/>
</dbReference>
<dbReference type="InterPro" id="IPR052803">
    <property type="entry name" value="Cilium-Associated_Jouberin"/>
</dbReference>
<feature type="compositionally biased region" description="Low complexity" evidence="4">
    <location>
        <begin position="399"/>
        <end position="410"/>
    </location>
</feature>